<dbReference type="Pfam" id="PF00069">
    <property type="entry name" value="Pkinase"/>
    <property type="match status" value="2"/>
</dbReference>
<evidence type="ECO:0000256" key="5">
    <source>
        <dbReference type="ARBA" id="ARBA00022840"/>
    </source>
</evidence>
<sequence length="517" mass="58601">MLRRQSRAPRSLNDIEFGELIGKGVFGKVYIGHNKSNGQTLAIKEVSGRTLKNKLDFLKETSVLRKVRHPHLLRLRALFVVEHDATDDDLRAIPPRKSRTARWINTLRQRAVDEGAATAGDYSELSMDHEDDEEEDFNDFVRVQIRDESGQQDSTDDFDDNDYVSRDDESASFRSGSRNGLGTTGSSKASSARGSGARRSKMYHGKDDEEEDDHDDDDHGDHDDQGDEDDHGTHQRLPPVKVAYKLYLVTEYCEGSSLNKLLANKKLDLPWETRLRWIMEAAEGLQHLHKHGVIHRDLKSDNCLLRIPENVDHDDVNSFSLVLADFGLSRFYSSGSITSSDMMRKPMTVVGTPWLMAPELMNPKFHDGYTIESEIFTFGVLMLEILTRHKALDIPRNPHTLAIDMHFVREMTVNAESEDEDDESSFFDAEDEGSSDRIRPTAMGKARSQRSKQSRSKPKAKMRPPSRRLQSLVQSCPPLLLDLASDCVALEPKQRPELGDIIVRLNDITDISTYKHT</sequence>
<feature type="compositionally biased region" description="Low complexity" evidence="7">
    <location>
        <begin position="185"/>
        <end position="195"/>
    </location>
</feature>
<evidence type="ECO:0000313" key="9">
    <source>
        <dbReference type="EMBL" id="GBG27500.1"/>
    </source>
</evidence>
<evidence type="ECO:0000256" key="7">
    <source>
        <dbReference type="SAM" id="MobiDB-lite"/>
    </source>
</evidence>
<evidence type="ECO:0000256" key="6">
    <source>
        <dbReference type="PROSITE-ProRule" id="PRU10141"/>
    </source>
</evidence>
<dbReference type="InterPro" id="IPR011009">
    <property type="entry name" value="Kinase-like_dom_sf"/>
</dbReference>
<feature type="compositionally biased region" description="Basic residues" evidence="7">
    <location>
        <begin position="447"/>
        <end position="466"/>
    </location>
</feature>
<proteinExistence type="predicted"/>
<feature type="domain" description="Protein kinase" evidence="8">
    <location>
        <begin position="15"/>
        <end position="517"/>
    </location>
</feature>
<keyword evidence="1" id="KW-0723">Serine/threonine-protein kinase</keyword>
<organism evidence="9 10">
    <name type="scientific">Hondaea fermentalgiana</name>
    <dbReference type="NCBI Taxonomy" id="2315210"/>
    <lineage>
        <taxon>Eukaryota</taxon>
        <taxon>Sar</taxon>
        <taxon>Stramenopiles</taxon>
        <taxon>Bigyra</taxon>
        <taxon>Labyrinthulomycetes</taxon>
        <taxon>Thraustochytrida</taxon>
        <taxon>Thraustochytriidae</taxon>
        <taxon>Hondaea</taxon>
    </lineage>
</organism>
<reference evidence="9 10" key="1">
    <citation type="submission" date="2017-12" db="EMBL/GenBank/DDBJ databases">
        <title>Sequencing, de novo assembly and annotation of complete genome of a new Thraustochytrid species, strain FCC1311.</title>
        <authorList>
            <person name="Sedici K."/>
            <person name="Godart F."/>
            <person name="Aiese Cigliano R."/>
            <person name="Sanseverino W."/>
            <person name="Barakat M."/>
            <person name="Ortet P."/>
            <person name="Marechal E."/>
            <person name="Cagnac O."/>
            <person name="Amato A."/>
        </authorList>
    </citation>
    <scope>NUCLEOTIDE SEQUENCE [LARGE SCALE GENOMIC DNA]</scope>
</reference>
<name>A0A2R5G920_9STRA</name>
<dbReference type="SUPFAM" id="SSF56112">
    <property type="entry name" value="Protein kinase-like (PK-like)"/>
    <property type="match status" value="1"/>
</dbReference>
<keyword evidence="5 6" id="KW-0067">ATP-binding</keyword>
<protein>
    <submittedName>
        <fullName evidence="9">Protein kinase, putative</fullName>
    </submittedName>
</protein>
<evidence type="ECO:0000259" key="8">
    <source>
        <dbReference type="PROSITE" id="PS50011"/>
    </source>
</evidence>
<dbReference type="InterPro" id="IPR000719">
    <property type="entry name" value="Prot_kinase_dom"/>
</dbReference>
<dbReference type="GO" id="GO:0004674">
    <property type="term" value="F:protein serine/threonine kinase activity"/>
    <property type="evidence" value="ECO:0007669"/>
    <property type="project" value="UniProtKB-KW"/>
</dbReference>
<keyword evidence="4 9" id="KW-0418">Kinase</keyword>
<dbReference type="PANTHER" id="PTHR46485:SF5">
    <property type="entry name" value="CENTER DIVIDER, ISOFORM A"/>
    <property type="match status" value="1"/>
</dbReference>
<dbReference type="PROSITE" id="PS50011">
    <property type="entry name" value="PROTEIN_KINASE_DOM"/>
    <property type="match status" value="1"/>
</dbReference>
<dbReference type="InterPro" id="IPR017441">
    <property type="entry name" value="Protein_kinase_ATP_BS"/>
</dbReference>
<dbReference type="InterPro" id="IPR008271">
    <property type="entry name" value="Ser/Thr_kinase_AS"/>
</dbReference>
<dbReference type="InterPro" id="IPR050940">
    <property type="entry name" value="Actin_reg-Ser/Thr_kinase"/>
</dbReference>
<evidence type="ECO:0000313" key="10">
    <source>
        <dbReference type="Proteomes" id="UP000241890"/>
    </source>
</evidence>
<feature type="region of interest" description="Disordered" evidence="7">
    <location>
        <begin position="146"/>
        <end position="237"/>
    </location>
</feature>
<feature type="compositionally biased region" description="Acidic residues" evidence="7">
    <location>
        <begin position="416"/>
        <end position="433"/>
    </location>
</feature>
<keyword evidence="10" id="KW-1185">Reference proteome</keyword>
<accession>A0A2R5G920</accession>
<feature type="compositionally biased region" description="Polar residues" evidence="7">
    <location>
        <begin position="172"/>
        <end position="181"/>
    </location>
</feature>
<feature type="region of interest" description="Disordered" evidence="7">
    <location>
        <begin position="414"/>
        <end position="470"/>
    </location>
</feature>
<gene>
    <name evidence="9" type="ORF">FCC1311_037232</name>
</gene>
<dbReference type="Gene3D" id="3.30.200.20">
    <property type="entry name" value="Phosphorylase Kinase, domain 1"/>
    <property type="match status" value="1"/>
</dbReference>
<dbReference type="OrthoDB" id="10261027at2759"/>
<dbReference type="EMBL" id="BEYU01000032">
    <property type="protein sequence ID" value="GBG27500.1"/>
    <property type="molecule type" value="Genomic_DNA"/>
</dbReference>
<evidence type="ECO:0000256" key="1">
    <source>
        <dbReference type="ARBA" id="ARBA00022527"/>
    </source>
</evidence>
<keyword evidence="2" id="KW-0808">Transferase</keyword>
<evidence type="ECO:0000256" key="2">
    <source>
        <dbReference type="ARBA" id="ARBA00022679"/>
    </source>
</evidence>
<feature type="binding site" evidence="6">
    <location>
        <position position="44"/>
    </location>
    <ligand>
        <name>ATP</name>
        <dbReference type="ChEBI" id="CHEBI:30616"/>
    </ligand>
</feature>
<dbReference type="AlphaFoldDB" id="A0A2R5G920"/>
<comment type="caution">
    <text evidence="9">The sequence shown here is derived from an EMBL/GenBank/DDBJ whole genome shotgun (WGS) entry which is preliminary data.</text>
</comment>
<evidence type="ECO:0000256" key="3">
    <source>
        <dbReference type="ARBA" id="ARBA00022741"/>
    </source>
</evidence>
<dbReference type="PANTHER" id="PTHR46485">
    <property type="entry name" value="LIM DOMAIN KINASE 1"/>
    <property type="match status" value="1"/>
</dbReference>
<evidence type="ECO:0000256" key="4">
    <source>
        <dbReference type="ARBA" id="ARBA00022777"/>
    </source>
</evidence>
<dbReference type="Proteomes" id="UP000241890">
    <property type="component" value="Unassembled WGS sequence"/>
</dbReference>
<dbReference type="InParanoid" id="A0A2R5G920"/>
<dbReference type="SMART" id="SM00220">
    <property type="entry name" value="S_TKc"/>
    <property type="match status" value="1"/>
</dbReference>
<dbReference type="PROSITE" id="PS00108">
    <property type="entry name" value="PROTEIN_KINASE_ST"/>
    <property type="match status" value="1"/>
</dbReference>
<dbReference type="Gene3D" id="1.10.510.10">
    <property type="entry name" value="Transferase(Phosphotransferase) domain 1"/>
    <property type="match status" value="1"/>
</dbReference>
<keyword evidence="3 6" id="KW-0547">Nucleotide-binding</keyword>
<dbReference type="GO" id="GO:0005524">
    <property type="term" value="F:ATP binding"/>
    <property type="evidence" value="ECO:0007669"/>
    <property type="project" value="UniProtKB-UniRule"/>
</dbReference>
<dbReference type="PROSITE" id="PS00107">
    <property type="entry name" value="PROTEIN_KINASE_ATP"/>
    <property type="match status" value="1"/>
</dbReference>